<keyword evidence="2" id="KW-1185">Reference proteome</keyword>
<accession>A0ABV4XNR3</accession>
<comment type="caution">
    <text evidence="1">The sequence shown here is derived from an EMBL/GenBank/DDBJ whole genome shotgun (WGS) entry which is preliminary data.</text>
</comment>
<dbReference type="RefSeq" id="WP_413262988.1">
    <property type="nucleotide sequence ID" value="NZ_JBHFNR010000073.1"/>
</dbReference>
<reference evidence="1 2" key="1">
    <citation type="submission" date="2024-09" db="EMBL/GenBank/DDBJ databases">
        <title>Floridaenema gen nov. (Aerosakkonemataceae, Aerosakkonematales ord. nov., Cyanobacteria) from benthic tropical and subtropical fresh waters, with the description of four new species.</title>
        <authorList>
            <person name="Moretto J.A."/>
            <person name="Berthold D.E."/>
            <person name="Lefler F.W."/>
            <person name="Huang I.-S."/>
            <person name="Laughinghouse H. IV."/>
        </authorList>
    </citation>
    <scope>NUCLEOTIDE SEQUENCE [LARGE SCALE GENOMIC DNA]</scope>
    <source>
        <strain evidence="1 2">BLCC-F50</strain>
    </source>
</reference>
<dbReference type="EMBL" id="JBHFNR010000073">
    <property type="protein sequence ID" value="MFB2893326.1"/>
    <property type="molecule type" value="Genomic_DNA"/>
</dbReference>
<proteinExistence type="predicted"/>
<dbReference type="PANTHER" id="PTHR39550">
    <property type="entry name" value="SLL0658 PROTEIN"/>
    <property type="match status" value="1"/>
</dbReference>
<name>A0ABV4XNR3_9CYAN</name>
<evidence type="ECO:0000313" key="1">
    <source>
        <dbReference type="EMBL" id="MFB2893326.1"/>
    </source>
</evidence>
<dbReference type="Pfam" id="PF11848">
    <property type="entry name" value="DUF3368"/>
    <property type="match status" value="1"/>
</dbReference>
<dbReference type="Proteomes" id="UP001576784">
    <property type="component" value="Unassembled WGS sequence"/>
</dbReference>
<gene>
    <name evidence="1" type="ORF">ACE1CI_10475</name>
</gene>
<sequence length="161" mass="17726">MIVVSNTSPITNLAAVNQLNLLQQLYNNIIIPEAVNFELTGISVPVPGTVEVQTLDWIETRQVADRNLVTQLQQELDEGEAEAIALAIELNANRLLIDERRGRAVASRLGVKFTGVLGILIIAKRQGLISAVKPVLDDLIITAEFRVADQLYFRILQDVGE</sequence>
<protein>
    <submittedName>
        <fullName evidence="1">DUF3368 domain-containing protein</fullName>
    </submittedName>
</protein>
<organism evidence="1 2">
    <name type="scientific">Floridaenema flaviceps BLCC-F50</name>
    <dbReference type="NCBI Taxonomy" id="3153642"/>
    <lineage>
        <taxon>Bacteria</taxon>
        <taxon>Bacillati</taxon>
        <taxon>Cyanobacteriota</taxon>
        <taxon>Cyanophyceae</taxon>
        <taxon>Oscillatoriophycideae</taxon>
        <taxon>Aerosakkonematales</taxon>
        <taxon>Aerosakkonemataceae</taxon>
        <taxon>Floridanema</taxon>
        <taxon>Floridanema flaviceps</taxon>
    </lineage>
</organism>
<dbReference type="InterPro" id="IPR021799">
    <property type="entry name" value="PIN-like_prokaryotic"/>
</dbReference>
<evidence type="ECO:0000313" key="2">
    <source>
        <dbReference type="Proteomes" id="UP001576784"/>
    </source>
</evidence>
<dbReference type="PANTHER" id="PTHR39550:SF1">
    <property type="entry name" value="SLL0658 PROTEIN"/>
    <property type="match status" value="1"/>
</dbReference>